<keyword evidence="3" id="KW-1185">Reference proteome</keyword>
<evidence type="ECO:0000259" key="1">
    <source>
        <dbReference type="PROSITE" id="PS50943"/>
    </source>
</evidence>
<sequence length="86" mass="9711">MFKITLRAARVNRGLTLEEVAGILKKSVDTIRKYEKDSSHIPRDLLVSLLKLYQVPDEHIFFGPESSFHGFIHSACKDNSVLQAAL</sequence>
<name>A0A919XVL6_9BACL</name>
<reference evidence="2 3" key="1">
    <citation type="submission" date="2021-03" db="EMBL/GenBank/DDBJ databases">
        <title>Antimicrobial resistance genes in bacteria isolated from Japanese honey, and their potential for conferring macrolide and lincosamide resistance in the American foulbrood pathogen Paenibacillus larvae.</title>
        <authorList>
            <person name="Okamoto M."/>
            <person name="Kumagai M."/>
            <person name="Kanamori H."/>
            <person name="Takamatsu D."/>
        </authorList>
    </citation>
    <scope>NUCLEOTIDE SEQUENCE [LARGE SCALE GENOMIC DNA]</scope>
    <source>
        <strain evidence="2 3">J41TS12</strain>
    </source>
</reference>
<accession>A0A919XVL6</accession>
<dbReference type="InterPro" id="IPR001387">
    <property type="entry name" value="Cro/C1-type_HTH"/>
</dbReference>
<dbReference type="GO" id="GO:0003677">
    <property type="term" value="F:DNA binding"/>
    <property type="evidence" value="ECO:0007669"/>
    <property type="project" value="InterPro"/>
</dbReference>
<feature type="domain" description="HTH cro/C1-type" evidence="1">
    <location>
        <begin position="6"/>
        <end position="60"/>
    </location>
</feature>
<dbReference type="Proteomes" id="UP000681162">
    <property type="component" value="Unassembled WGS sequence"/>
</dbReference>
<dbReference type="InterPro" id="IPR010982">
    <property type="entry name" value="Lambda_DNA-bd_dom_sf"/>
</dbReference>
<evidence type="ECO:0000313" key="3">
    <source>
        <dbReference type="Proteomes" id="UP000681162"/>
    </source>
</evidence>
<dbReference type="AlphaFoldDB" id="A0A919XVL6"/>
<dbReference type="EMBL" id="BORR01000020">
    <property type="protein sequence ID" value="GIO39271.1"/>
    <property type="molecule type" value="Genomic_DNA"/>
</dbReference>
<protein>
    <recommendedName>
        <fullName evidence="1">HTH cro/C1-type domain-containing protein</fullName>
    </recommendedName>
</protein>
<dbReference type="SUPFAM" id="SSF47413">
    <property type="entry name" value="lambda repressor-like DNA-binding domains"/>
    <property type="match status" value="1"/>
</dbReference>
<dbReference type="PROSITE" id="PS50943">
    <property type="entry name" value="HTH_CROC1"/>
    <property type="match status" value="1"/>
</dbReference>
<organism evidence="2 3">
    <name type="scientific">Paenibacillus antibioticophila</name>
    <dbReference type="NCBI Taxonomy" id="1274374"/>
    <lineage>
        <taxon>Bacteria</taxon>
        <taxon>Bacillati</taxon>
        <taxon>Bacillota</taxon>
        <taxon>Bacilli</taxon>
        <taxon>Bacillales</taxon>
        <taxon>Paenibacillaceae</taxon>
        <taxon>Paenibacillus</taxon>
    </lineage>
</organism>
<dbReference type="Gene3D" id="1.10.260.40">
    <property type="entry name" value="lambda repressor-like DNA-binding domains"/>
    <property type="match status" value="1"/>
</dbReference>
<proteinExistence type="predicted"/>
<comment type="caution">
    <text evidence="2">The sequence shown here is derived from an EMBL/GenBank/DDBJ whole genome shotgun (WGS) entry which is preliminary data.</text>
</comment>
<dbReference type="SMART" id="SM00530">
    <property type="entry name" value="HTH_XRE"/>
    <property type="match status" value="1"/>
</dbReference>
<gene>
    <name evidence="2" type="ORF">J41TS12_41320</name>
</gene>
<evidence type="ECO:0000313" key="2">
    <source>
        <dbReference type="EMBL" id="GIO39271.1"/>
    </source>
</evidence>
<dbReference type="Pfam" id="PF13560">
    <property type="entry name" value="HTH_31"/>
    <property type="match status" value="1"/>
</dbReference>
<dbReference type="CDD" id="cd00093">
    <property type="entry name" value="HTH_XRE"/>
    <property type="match status" value="1"/>
</dbReference>